<dbReference type="EMBL" id="SSTE01013041">
    <property type="protein sequence ID" value="KAA0047777.1"/>
    <property type="molecule type" value="Genomic_DNA"/>
</dbReference>
<sequence>MLIKIFDKILLDLSKLESLDGTNYHRWSKKLLIFFEYLEVNYVLTTDAPSDPPVTTPASFNSESSTGSLVVAANQVKKVSTVYPEKYIKDNKTVCKHLLNHMTDPMCWGNY</sequence>
<protein>
    <submittedName>
        <fullName evidence="1">Ty1-copia retrotransposon protein</fullName>
    </submittedName>
</protein>
<organism evidence="1 2">
    <name type="scientific">Cucumis melo var. makuwa</name>
    <name type="common">Oriental melon</name>
    <dbReference type="NCBI Taxonomy" id="1194695"/>
    <lineage>
        <taxon>Eukaryota</taxon>
        <taxon>Viridiplantae</taxon>
        <taxon>Streptophyta</taxon>
        <taxon>Embryophyta</taxon>
        <taxon>Tracheophyta</taxon>
        <taxon>Spermatophyta</taxon>
        <taxon>Magnoliopsida</taxon>
        <taxon>eudicotyledons</taxon>
        <taxon>Gunneridae</taxon>
        <taxon>Pentapetalae</taxon>
        <taxon>rosids</taxon>
        <taxon>fabids</taxon>
        <taxon>Cucurbitales</taxon>
        <taxon>Cucurbitaceae</taxon>
        <taxon>Benincaseae</taxon>
        <taxon>Cucumis</taxon>
    </lineage>
</organism>
<accession>A0A5A7U0N8</accession>
<name>A0A5A7U0N8_CUCMM</name>
<comment type="caution">
    <text evidence="1">The sequence shown here is derived from an EMBL/GenBank/DDBJ whole genome shotgun (WGS) entry which is preliminary data.</text>
</comment>
<evidence type="ECO:0000313" key="1">
    <source>
        <dbReference type="EMBL" id="KAA0047777.1"/>
    </source>
</evidence>
<proteinExistence type="predicted"/>
<dbReference type="OrthoDB" id="1717187at2759"/>
<reference evidence="1 2" key="1">
    <citation type="submission" date="2019-08" db="EMBL/GenBank/DDBJ databases">
        <title>Draft genome sequences of two oriental melons (Cucumis melo L. var makuwa).</title>
        <authorList>
            <person name="Kwon S.-Y."/>
        </authorList>
    </citation>
    <scope>NUCLEOTIDE SEQUENCE [LARGE SCALE GENOMIC DNA]</scope>
    <source>
        <strain evidence="2">cv. SW 3</strain>
        <tissue evidence="1">Leaf</tissue>
    </source>
</reference>
<gene>
    <name evidence="1" type="ORF">E6C27_scaffold133G00100</name>
</gene>
<dbReference type="AlphaFoldDB" id="A0A5A7U0N8"/>
<dbReference type="Proteomes" id="UP000321393">
    <property type="component" value="Unassembled WGS sequence"/>
</dbReference>
<evidence type="ECO:0000313" key="2">
    <source>
        <dbReference type="Proteomes" id="UP000321393"/>
    </source>
</evidence>